<gene>
    <name evidence="3" type="ORF">FA14DRAFT_161358</name>
</gene>
<feature type="domain" description="CBM21" evidence="2">
    <location>
        <begin position="392"/>
        <end position="507"/>
    </location>
</feature>
<dbReference type="EMBL" id="KZ819604">
    <property type="protein sequence ID" value="PWN33580.1"/>
    <property type="molecule type" value="Genomic_DNA"/>
</dbReference>
<feature type="compositionally biased region" description="Low complexity" evidence="1">
    <location>
        <begin position="973"/>
        <end position="988"/>
    </location>
</feature>
<feature type="region of interest" description="Disordered" evidence="1">
    <location>
        <begin position="965"/>
        <end position="988"/>
    </location>
</feature>
<feature type="compositionally biased region" description="Polar residues" evidence="1">
    <location>
        <begin position="785"/>
        <end position="800"/>
    </location>
</feature>
<dbReference type="STRING" id="1280837.A0A316V7V1"/>
<dbReference type="OrthoDB" id="1881at2759"/>
<dbReference type="InterPro" id="IPR005036">
    <property type="entry name" value="CBM21_dom"/>
</dbReference>
<protein>
    <recommendedName>
        <fullName evidence="2">CBM21 domain-containing protein</fullName>
    </recommendedName>
</protein>
<feature type="compositionally biased region" description="Low complexity" evidence="1">
    <location>
        <begin position="66"/>
        <end position="81"/>
    </location>
</feature>
<dbReference type="PROSITE" id="PS51159">
    <property type="entry name" value="CBM21"/>
    <property type="match status" value="1"/>
</dbReference>
<feature type="compositionally biased region" description="Low complexity" evidence="1">
    <location>
        <begin position="811"/>
        <end position="849"/>
    </location>
</feature>
<dbReference type="GO" id="GO:0000164">
    <property type="term" value="C:protein phosphatase type 1 complex"/>
    <property type="evidence" value="ECO:0007669"/>
    <property type="project" value="TreeGrafter"/>
</dbReference>
<dbReference type="InParanoid" id="A0A316V7V1"/>
<reference evidence="3 4" key="1">
    <citation type="journal article" date="2018" name="Mol. Biol. Evol.">
        <title>Broad Genomic Sampling Reveals a Smut Pathogenic Ancestry of the Fungal Clade Ustilaginomycotina.</title>
        <authorList>
            <person name="Kijpornyongpan T."/>
            <person name="Mondo S.J."/>
            <person name="Barry K."/>
            <person name="Sandor L."/>
            <person name="Lee J."/>
            <person name="Lipzen A."/>
            <person name="Pangilinan J."/>
            <person name="LaButti K."/>
            <person name="Hainaut M."/>
            <person name="Henrissat B."/>
            <person name="Grigoriev I.V."/>
            <person name="Spatafora J.W."/>
            <person name="Aime M.C."/>
        </authorList>
    </citation>
    <scope>NUCLEOTIDE SEQUENCE [LARGE SCALE GENOMIC DNA]</scope>
    <source>
        <strain evidence="3 4">MCA 3882</strain>
    </source>
</reference>
<dbReference type="RefSeq" id="XP_025353882.1">
    <property type="nucleotide sequence ID" value="XM_025499080.1"/>
</dbReference>
<dbReference type="Proteomes" id="UP000245771">
    <property type="component" value="Unassembled WGS sequence"/>
</dbReference>
<dbReference type="AlphaFoldDB" id="A0A316V7V1"/>
<dbReference type="PANTHER" id="PTHR12307">
    <property type="entry name" value="PROTEIN PHOSPHATASE 1 REGULATORY SUBUNIT"/>
    <property type="match status" value="1"/>
</dbReference>
<evidence type="ECO:0000313" key="3">
    <source>
        <dbReference type="EMBL" id="PWN33580.1"/>
    </source>
</evidence>
<dbReference type="InterPro" id="IPR050782">
    <property type="entry name" value="PP1_regulatory_subunit_3"/>
</dbReference>
<evidence type="ECO:0000259" key="2">
    <source>
        <dbReference type="PROSITE" id="PS51159"/>
    </source>
</evidence>
<dbReference type="PANTHER" id="PTHR12307:SF36">
    <property type="entry name" value="GLYCOGEN-BINDING SUBUNIT 76A"/>
    <property type="match status" value="1"/>
</dbReference>
<feature type="compositionally biased region" description="Low complexity" evidence="1">
    <location>
        <begin position="355"/>
        <end position="366"/>
    </location>
</feature>
<organism evidence="3 4">
    <name type="scientific">Meira miltonrushii</name>
    <dbReference type="NCBI Taxonomy" id="1280837"/>
    <lineage>
        <taxon>Eukaryota</taxon>
        <taxon>Fungi</taxon>
        <taxon>Dikarya</taxon>
        <taxon>Basidiomycota</taxon>
        <taxon>Ustilaginomycotina</taxon>
        <taxon>Exobasidiomycetes</taxon>
        <taxon>Exobasidiales</taxon>
        <taxon>Brachybasidiaceae</taxon>
        <taxon>Meira</taxon>
    </lineage>
</organism>
<feature type="compositionally biased region" description="Low complexity" evidence="1">
    <location>
        <begin position="103"/>
        <end position="119"/>
    </location>
</feature>
<dbReference type="Gene3D" id="2.60.40.2440">
    <property type="entry name" value="Carbohydrate binding type-21 domain"/>
    <property type="match status" value="1"/>
</dbReference>
<feature type="region of interest" description="Disordered" evidence="1">
    <location>
        <begin position="889"/>
        <end position="912"/>
    </location>
</feature>
<feature type="region of interest" description="Disordered" evidence="1">
    <location>
        <begin position="737"/>
        <end position="861"/>
    </location>
</feature>
<feature type="compositionally biased region" description="Polar residues" evidence="1">
    <location>
        <begin position="129"/>
        <end position="141"/>
    </location>
</feature>
<evidence type="ECO:0000313" key="4">
    <source>
        <dbReference type="Proteomes" id="UP000245771"/>
    </source>
</evidence>
<sequence length="988" mass="105762">MLCSSTHSSAMLPYSSAHGLNGVDSQASSSCAGNVRSSSPSIGGSMARPRHHVRSFSQEKRFGDATSTPSSKSTTPLSTPPVKHALPVRAKRSPSIESAEQGTSTPSTASSSRTSSTSSQQPMPRVHNTHNGASTSPQRESSPPRALTKEETDEKEQLAKLRQAQASRRPRVMRMTPAYSSLPGRMNADVAKSVSNAQGSGESVEFPSKDGAGSEEPSAGLQIDLACIPSPSLQDLHGPVTESRLDSIIRDRNGNPIKPSLKTARSSVSHFLPGRTTRSDSTPTLPIGNLTSKSVPTTPTVPKNVHFDSQLEHVKVFKFKQRPTAVSRDGSPEQTETETEEEKEMFPYIWKKNGSSSTDNSPTSPSRARANSPPVDEQLVLRLPNFPSSTRLSVDREVFLERIYLAEDLRSVKGTVQVRNMSFEKWVAVRYSLDHWATIGEVSAEYSESIKGGQADRFTFSIKLNELLNWPRGSAAHETKSMFICLRYTVSDGEFWDNNEGHNYQLDFRRRPMPTTPVSTPMAHSVQPKANVPESIANTATRTRVMELARRGVGGRGVFAMEDLKRELEKLRSDDEEEIPSIPVEALRKRTSPPVSPGGLPHTRSSSPSVWTARYDFGQSLRNPRSGSRKTGEGRAAALDYFSARPMNVAAANNAPANTSSASATPLFTVQAASPPSNKTDLVTALPASSFNARFGMISPGLGDENVEHMPVNASTTPSPAVTPTLAVQALNGSYSPERFHSFPPSRHVSSPGSTTPTGPNRLSPVSSMDMLRGNSRDKAYSPLKASSTIPQASLMTRTGSVEGIKHEKGGSSSSTEESLQSSPRSSPPSDGGSPNPFSPSMSISSMESDTTVSNMTSPESLHSVTKAALAGRNPNGISADLNGSAVSLTSLSSNDSNETEDGTNTNSRQFRPASMSDYQELVNKFCWNSDLVPSGGSMVPDMPINGGLGNSSVMIDGQPIHIVAPLSPSYPPTNGSGSGSSTPTRSH</sequence>
<dbReference type="GO" id="GO:2001069">
    <property type="term" value="F:glycogen binding"/>
    <property type="evidence" value="ECO:0007669"/>
    <property type="project" value="TreeGrafter"/>
</dbReference>
<dbReference type="GeneID" id="37020861"/>
<feature type="region of interest" description="Disordered" evidence="1">
    <location>
        <begin position="589"/>
        <end position="610"/>
    </location>
</feature>
<feature type="compositionally biased region" description="Polar residues" evidence="1">
    <location>
        <begin position="23"/>
        <end position="42"/>
    </location>
</feature>
<accession>A0A316V7V1</accession>
<feature type="compositionally biased region" description="Basic and acidic residues" evidence="1">
    <location>
        <begin position="147"/>
        <end position="159"/>
    </location>
</feature>
<feature type="compositionally biased region" description="Polar residues" evidence="1">
    <location>
        <begin position="850"/>
        <end position="861"/>
    </location>
</feature>
<feature type="region of interest" description="Disordered" evidence="1">
    <location>
        <begin position="323"/>
        <end position="375"/>
    </location>
</feature>
<feature type="region of interest" description="Disordered" evidence="1">
    <location>
        <begin position="23"/>
        <end position="218"/>
    </location>
</feature>
<proteinExistence type="predicted"/>
<dbReference type="InterPro" id="IPR038175">
    <property type="entry name" value="CBM21_dom_sf"/>
</dbReference>
<keyword evidence="4" id="KW-1185">Reference proteome</keyword>
<dbReference type="GO" id="GO:0008157">
    <property type="term" value="F:protein phosphatase 1 binding"/>
    <property type="evidence" value="ECO:0007669"/>
    <property type="project" value="TreeGrafter"/>
</dbReference>
<name>A0A316V7V1_9BASI</name>
<evidence type="ECO:0000256" key="1">
    <source>
        <dbReference type="SAM" id="MobiDB-lite"/>
    </source>
</evidence>
<dbReference type="GO" id="GO:0005979">
    <property type="term" value="P:regulation of glycogen biosynthetic process"/>
    <property type="evidence" value="ECO:0007669"/>
    <property type="project" value="TreeGrafter"/>
</dbReference>
<feature type="region of interest" description="Disordered" evidence="1">
    <location>
        <begin position="250"/>
        <end position="299"/>
    </location>
</feature>
<dbReference type="Pfam" id="PF03370">
    <property type="entry name" value="CBM_21"/>
    <property type="match status" value="1"/>
</dbReference>
<feature type="compositionally biased region" description="Polar residues" evidence="1">
    <location>
        <begin position="889"/>
        <end position="910"/>
    </location>
</feature>
<feature type="compositionally biased region" description="Polar residues" evidence="1">
    <location>
        <begin position="748"/>
        <end position="767"/>
    </location>
</feature>